<keyword evidence="2" id="KW-0805">Transcription regulation</keyword>
<dbReference type="PRINTS" id="PR00503">
    <property type="entry name" value="BROMODOMAIN"/>
</dbReference>
<dbReference type="PANTHER" id="PTHR22881:SF27">
    <property type="entry name" value="BROMODOMAIN CONTAINING 7_9"/>
    <property type="match status" value="1"/>
</dbReference>
<dbReference type="InterPro" id="IPR036427">
    <property type="entry name" value="Bromodomain-like_sf"/>
</dbReference>
<evidence type="ECO:0000313" key="9">
    <source>
        <dbReference type="WBParaSite" id="jg25884"/>
    </source>
</evidence>
<evidence type="ECO:0000256" key="2">
    <source>
        <dbReference type="ARBA" id="ARBA00023015"/>
    </source>
</evidence>
<dbReference type="InterPro" id="IPR001487">
    <property type="entry name" value="Bromodomain"/>
</dbReference>
<evidence type="ECO:0000256" key="3">
    <source>
        <dbReference type="ARBA" id="ARBA00023117"/>
    </source>
</evidence>
<dbReference type="PROSITE" id="PS50014">
    <property type="entry name" value="BROMODOMAIN_2"/>
    <property type="match status" value="1"/>
</dbReference>
<sequence>MRQPAPQTNIQRSEEFFANPVLASTAPDYLSVISSPMDFSSMRRKVESNEYGHIAEFKADVQLVVDNAMTYNPPTSIYHLAASKLAVILVAIRQGYTNGTDGLNNPTAGNGARGGDVVRKGTTKALNAISDNVGSNDLMNMAEKDLKNRLTSRLPNCQLGYLDNKDGALALNILTGAEKSKITLGDFVKKLDKGNPGICTPAESRLCVDYPITYTNTGPFSSFAPQFDSTWATLSKRDSDLLTACYGDQANAAEAIALRQMVADSGDSILGIVDGFLDKLTDGEHSRTIKELEKGPVKANHSSPLNELLEDVKSLENIGLDLSFVNDLKVDLGLAPKPKLSVEQQLRKTGRMVTDLAGLNYNRLSNQPAVTLTDAAALSSVEVQLADNVLDEFGKEINGLNVKPADLVSSKVIHESLGLNDDDYDVLREFMVV</sequence>
<evidence type="ECO:0000256" key="5">
    <source>
        <dbReference type="ARBA" id="ARBA00023242"/>
    </source>
</evidence>
<proteinExistence type="predicted"/>
<feature type="domain" description="Bromo" evidence="7">
    <location>
        <begin position="17"/>
        <end position="79"/>
    </location>
</feature>
<evidence type="ECO:0000259" key="7">
    <source>
        <dbReference type="PROSITE" id="PS50014"/>
    </source>
</evidence>
<keyword evidence="4" id="KW-0804">Transcription</keyword>
<keyword evidence="8" id="KW-1185">Reference proteome</keyword>
<dbReference type="PANTHER" id="PTHR22881">
    <property type="entry name" value="BROMODOMAIN CONTAINING PROTEIN"/>
    <property type="match status" value="1"/>
</dbReference>
<comment type="subcellular location">
    <subcellularLocation>
        <location evidence="1">Nucleus</location>
    </subcellularLocation>
</comment>
<keyword evidence="5" id="KW-0539">Nucleus</keyword>
<protein>
    <submittedName>
        <fullName evidence="9">Bromo domain-containing protein</fullName>
    </submittedName>
</protein>
<dbReference type="Pfam" id="PF12024">
    <property type="entry name" value="DUF3512"/>
    <property type="match status" value="1"/>
</dbReference>
<dbReference type="WBParaSite" id="jg25884">
    <property type="protein sequence ID" value="jg25884"/>
    <property type="gene ID" value="jg25884"/>
</dbReference>
<accession>A0A915E2U5</accession>
<evidence type="ECO:0000256" key="1">
    <source>
        <dbReference type="ARBA" id="ARBA00004123"/>
    </source>
</evidence>
<evidence type="ECO:0000313" key="8">
    <source>
        <dbReference type="Proteomes" id="UP000887574"/>
    </source>
</evidence>
<organism evidence="8 9">
    <name type="scientific">Ditylenchus dipsaci</name>
    <dbReference type="NCBI Taxonomy" id="166011"/>
    <lineage>
        <taxon>Eukaryota</taxon>
        <taxon>Metazoa</taxon>
        <taxon>Ecdysozoa</taxon>
        <taxon>Nematoda</taxon>
        <taxon>Chromadorea</taxon>
        <taxon>Rhabditida</taxon>
        <taxon>Tylenchina</taxon>
        <taxon>Tylenchomorpha</taxon>
        <taxon>Sphaerularioidea</taxon>
        <taxon>Anguinidae</taxon>
        <taxon>Anguininae</taxon>
        <taxon>Ditylenchus</taxon>
    </lineage>
</organism>
<evidence type="ECO:0000256" key="4">
    <source>
        <dbReference type="ARBA" id="ARBA00023163"/>
    </source>
</evidence>
<dbReference type="CDD" id="cd04369">
    <property type="entry name" value="Bromodomain"/>
    <property type="match status" value="1"/>
</dbReference>
<dbReference type="Pfam" id="PF00439">
    <property type="entry name" value="Bromodomain"/>
    <property type="match status" value="1"/>
</dbReference>
<dbReference type="Proteomes" id="UP000887574">
    <property type="component" value="Unplaced"/>
</dbReference>
<evidence type="ECO:0000256" key="6">
    <source>
        <dbReference type="PROSITE-ProRule" id="PRU00035"/>
    </source>
</evidence>
<dbReference type="SUPFAM" id="SSF47370">
    <property type="entry name" value="Bromodomain"/>
    <property type="match status" value="1"/>
</dbReference>
<dbReference type="SMART" id="SM00297">
    <property type="entry name" value="BROMO"/>
    <property type="match status" value="1"/>
</dbReference>
<dbReference type="GO" id="GO:0005634">
    <property type="term" value="C:nucleus"/>
    <property type="evidence" value="ECO:0007669"/>
    <property type="project" value="UniProtKB-SubCell"/>
</dbReference>
<dbReference type="InterPro" id="IPR021900">
    <property type="entry name" value="DUF3512"/>
</dbReference>
<dbReference type="Gene3D" id="1.20.920.10">
    <property type="entry name" value="Bromodomain-like"/>
    <property type="match status" value="1"/>
</dbReference>
<keyword evidence="3 6" id="KW-0103">Bromodomain</keyword>
<dbReference type="InterPro" id="IPR051831">
    <property type="entry name" value="Bromodomain_contain_prot"/>
</dbReference>
<name>A0A915E2U5_9BILA</name>
<reference evidence="9" key="1">
    <citation type="submission" date="2022-11" db="UniProtKB">
        <authorList>
            <consortium name="WormBaseParasite"/>
        </authorList>
    </citation>
    <scope>IDENTIFICATION</scope>
</reference>
<dbReference type="AlphaFoldDB" id="A0A915E2U5"/>
<dbReference type="GO" id="GO:0006357">
    <property type="term" value="P:regulation of transcription by RNA polymerase II"/>
    <property type="evidence" value="ECO:0007669"/>
    <property type="project" value="TreeGrafter"/>
</dbReference>